<feature type="domain" description="EF-hand" evidence="1">
    <location>
        <begin position="197"/>
        <end position="219"/>
    </location>
</feature>
<organism evidence="2 3">
    <name type="scientific">Phormidesmis priestleyi</name>
    <dbReference type="NCBI Taxonomy" id="268141"/>
    <lineage>
        <taxon>Bacteria</taxon>
        <taxon>Bacillati</taxon>
        <taxon>Cyanobacteriota</taxon>
        <taxon>Cyanophyceae</taxon>
        <taxon>Leptolyngbyales</taxon>
        <taxon>Leptolyngbyaceae</taxon>
        <taxon>Phormidesmis</taxon>
    </lineage>
</organism>
<dbReference type="InterPro" id="IPR018247">
    <property type="entry name" value="EF_Hand_1_Ca_BS"/>
</dbReference>
<dbReference type="InterPro" id="IPR005532">
    <property type="entry name" value="SUMF_dom"/>
</dbReference>
<comment type="caution">
    <text evidence="2">The sequence shown here is derived from an EMBL/GenBank/DDBJ whole genome shotgun (WGS) entry which is preliminary data.</text>
</comment>
<protein>
    <submittedName>
        <fullName evidence="2">Sulfatase-modifying factor protein</fullName>
    </submittedName>
</protein>
<gene>
    <name evidence="2" type="ORF">DCF15_18160</name>
</gene>
<dbReference type="GO" id="GO:0005509">
    <property type="term" value="F:calcium ion binding"/>
    <property type="evidence" value="ECO:0007669"/>
    <property type="project" value="InterPro"/>
</dbReference>
<dbReference type="SUPFAM" id="SSF52129">
    <property type="entry name" value="Caspase-like"/>
    <property type="match status" value="1"/>
</dbReference>
<dbReference type="InterPro" id="IPR002048">
    <property type="entry name" value="EF_hand_dom"/>
</dbReference>
<dbReference type="SUPFAM" id="SSF56436">
    <property type="entry name" value="C-type lectin-like"/>
    <property type="match status" value="1"/>
</dbReference>
<dbReference type="InterPro" id="IPR029030">
    <property type="entry name" value="Caspase-like_dom_sf"/>
</dbReference>
<sequence>MGKFALLIGISEYAEGLPALPAATQDILAIQRVLDDPSLGNFDEVQVLPNPTRDQMATTIEVWLAARQSEDLVVLFFSGHGVKDDRRDLYFASGNTRKIDNKLMRSTALAARELQGFLRDSRPRQQIVILDCCFSGAFGELIARDDGEIELEAQLAAEGRVVMTSTSAVDYAFEDKTSELSVYTRYLVEGIEKGTADLDGDGFITVDELHKFASRKVRETAPAMVPDMIMLQGQGHDIRLTKAPQDRPELRYRKEVEKRSRNGSINIIGRRLLQSLQRDCRLSDEAAAAIEAEVLKPFRDYQHKLNEYREVLADCLQGGAALDRYHLIDLKDYQKELGLKDSDVRPIQQDLVGRALVLESVTAPTLATSSAASVQQYLTFSFETVRVNEEGKVIETIPGTANVFTEDLGNGITLGMVRIPGGKFLMGAAKGEDGASDDKYLLTTEFWIGAAKGEAGASKDEYPQHKVTVPEFWMGRHAVTQAQWQAVAALSKVERDLVGDPAHFEGAQRPVEQVSWDEAMEFCQRLSKKSQWAYRLPSEAQWEYACRAGTTTPFYFGPTMTTDLANYDGKSTYGKAAKGNYRKQTTDVGSFKPNSFGLYDVHGNVWEWCLDGWHDSYKRAPTNGSGWKSSDERKVLRGGSWDNQPTSCRAANRNWSTCVVRNYGIGFRVIAIAPRT</sequence>
<dbReference type="Pfam" id="PF00656">
    <property type="entry name" value="Peptidase_C14"/>
    <property type="match status" value="1"/>
</dbReference>
<dbReference type="Proteomes" id="UP000249794">
    <property type="component" value="Unassembled WGS sequence"/>
</dbReference>
<name>A0A2W4WSV3_9CYAN</name>
<dbReference type="InterPro" id="IPR016187">
    <property type="entry name" value="CTDL_fold"/>
</dbReference>
<evidence type="ECO:0000313" key="3">
    <source>
        <dbReference type="Proteomes" id="UP000249794"/>
    </source>
</evidence>
<dbReference type="GO" id="GO:0006508">
    <property type="term" value="P:proteolysis"/>
    <property type="evidence" value="ECO:0007669"/>
    <property type="project" value="InterPro"/>
</dbReference>
<dbReference type="InterPro" id="IPR051043">
    <property type="entry name" value="Sulfatase_Mod_Factor_Kinase"/>
</dbReference>
<dbReference type="PANTHER" id="PTHR23150:SF19">
    <property type="entry name" value="FORMYLGLYCINE-GENERATING ENZYME"/>
    <property type="match status" value="1"/>
</dbReference>
<dbReference type="PROSITE" id="PS00018">
    <property type="entry name" value="EF_HAND_1"/>
    <property type="match status" value="1"/>
</dbReference>
<dbReference type="NCBIfam" id="NF047832">
    <property type="entry name" value="caspase_w_EACC1"/>
    <property type="match status" value="1"/>
</dbReference>
<dbReference type="InterPro" id="IPR042095">
    <property type="entry name" value="SUMF_sf"/>
</dbReference>
<dbReference type="Gene3D" id="3.90.1580.10">
    <property type="entry name" value="paralog of FGE (formylglycine-generating enzyme)"/>
    <property type="match status" value="1"/>
</dbReference>
<reference evidence="2 3" key="2">
    <citation type="submission" date="2018-06" db="EMBL/GenBank/DDBJ databases">
        <title>Metagenomic assembly of (sub)arctic Cyanobacteria and their associated microbiome from non-axenic cultures.</title>
        <authorList>
            <person name="Baurain D."/>
        </authorList>
    </citation>
    <scope>NUCLEOTIDE SEQUENCE [LARGE SCALE GENOMIC DNA]</scope>
    <source>
        <strain evidence="2">ULC027bin1</strain>
    </source>
</reference>
<accession>A0A2W4WSV3</accession>
<evidence type="ECO:0000313" key="2">
    <source>
        <dbReference type="EMBL" id="PZO48234.1"/>
    </source>
</evidence>
<dbReference type="AlphaFoldDB" id="A0A2W4WSV3"/>
<dbReference type="EMBL" id="QBMP01000245">
    <property type="protein sequence ID" value="PZO48234.1"/>
    <property type="molecule type" value="Genomic_DNA"/>
</dbReference>
<dbReference type="PROSITE" id="PS50222">
    <property type="entry name" value="EF_HAND_2"/>
    <property type="match status" value="1"/>
</dbReference>
<dbReference type="GO" id="GO:0004197">
    <property type="term" value="F:cysteine-type endopeptidase activity"/>
    <property type="evidence" value="ECO:0007669"/>
    <property type="project" value="InterPro"/>
</dbReference>
<dbReference type="PANTHER" id="PTHR23150">
    <property type="entry name" value="SULFATASE MODIFYING FACTOR 1, 2"/>
    <property type="match status" value="1"/>
</dbReference>
<dbReference type="GO" id="GO:0120147">
    <property type="term" value="F:formylglycine-generating oxidase activity"/>
    <property type="evidence" value="ECO:0007669"/>
    <property type="project" value="TreeGrafter"/>
</dbReference>
<proteinExistence type="predicted"/>
<dbReference type="InterPro" id="IPR011600">
    <property type="entry name" value="Pept_C14_caspase"/>
</dbReference>
<evidence type="ECO:0000259" key="1">
    <source>
        <dbReference type="PROSITE" id="PS50222"/>
    </source>
</evidence>
<dbReference type="Gene3D" id="3.40.50.1460">
    <property type="match status" value="1"/>
</dbReference>
<reference evidence="3" key="1">
    <citation type="submission" date="2018-04" db="EMBL/GenBank/DDBJ databases">
        <authorList>
            <person name="Cornet L."/>
        </authorList>
    </citation>
    <scope>NUCLEOTIDE SEQUENCE [LARGE SCALE GENOMIC DNA]</scope>
</reference>
<dbReference type="Pfam" id="PF03781">
    <property type="entry name" value="FGE-sulfatase"/>
    <property type="match status" value="1"/>
</dbReference>